<accession>A0A7X0J8N9</accession>
<dbReference type="Proteomes" id="UP000522313">
    <property type="component" value="Unassembled WGS sequence"/>
</dbReference>
<evidence type="ECO:0000259" key="3">
    <source>
        <dbReference type="Pfam" id="PF22725"/>
    </source>
</evidence>
<dbReference type="RefSeq" id="WP_184503704.1">
    <property type="nucleotide sequence ID" value="NZ_JACHBT010000001.1"/>
</dbReference>
<evidence type="ECO:0000313" key="5">
    <source>
        <dbReference type="Proteomes" id="UP000522313"/>
    </source>
</evidence>
<evidence type="ECO:0000259" key="2">
    <source>
        <dbReference type="Pfam" id="PF01408"/>
    </source>
</evidence>
<dbReference type="SUPFAM" id="SSF51735">
    <property type="entry name" value="NAD(P)-binding Rossmann-fold domains"/>
    <property type="match status" value="1"/>
</dbReference>
<evidence type="ECO:0000256" key="1">
    <source>
        <dbReference type="ARBA" id="ARBA00023002"/>
    </source>
</evidence>
<dbReference type="InterPro" id="IPR036291">
    <property type="entry name" value="NAD(P)-bd_dom_sf"/>
</dbReference>
<reference evidence="4 5" key="1">
    <citation type="submission" date="2020-08" db="EMBL/GenBank/DDBJ databases">
        <title>The Agave Microbiome: Exploring the role of microbial communities in plant adaptations to desert environments.</title>
        <authorList>
            <person name="Partida-Martinez L.P."/>
        </authorList>
    </citation>
    <scope>NUCLEOTIDE SEQUENCE [LARGE SCALE GENOMIC DNA]</scope>
    <source>
        <strain evidence="4 5">AS3.13</strain>
    </source>
</reference>
<dbReference type="GO" id="GO:0016491">
    <property type="term" value="F:oxidoreductase activity"/>
    <property type="evidence" value="ECO:0007669"/>
    <property type="project" value="UniProtKB-KW"/>
</dbReference>
<name>A0A7X0J8N9_9SPHN</name>
<dbReference type="SUPFAM" id="SSF55347">
    <property type="entry name" value="Glyceraldehyde-3-phosphate dehydrogenase-like, C-terminal domain"/>
    <property type="match status" value="1"/>
</dbReference>
<dbReference type="AlphaFoldDB" id="A0A7X0J8N9"/>
<dbReference type="Gene3D" id="3.30.360.10">
    <property type="entry name" value="Dihydrodipicolinate Reductase, domain 2"/>
    <property type="match status" value="1"/>
</dbReference>
<gene>
    <name evidence="4" type="ORF">F4693_000085</name>
</gene>
<protein>
    <submittedName>
        <fullName evidence="4">Putative dehydrogenase</fullName>
    </submittedName>
</protein>
<organism evidence="4 5">
    <name type="scientific">Sphingomonas endophytica</name>
    <dbReference type="NCBI Taxonomy" id="869719"/>
    <lineage>
        <taxon>Bacteria</taxon>
        <taxon>Pseudomonadati</taxon>
        <taxon>Pseudomonadota</taxon>
        <taxon>Alphaproteobacteria</taxon>
        <taxon>Sphingomonadales</taxon>
        <taxon>Sphingomonadaceae</taxon>
        <taxon>Sphingomonas</taxon>
    </lineage>
</organism>
<dbReference type="PANTHER" id="PTHR43818">
    <property type="entry name" value="BCDNA.GH03377"/>
    <property type="match status" value="1"/>
</dbReference>
<dbReference type="EMBL" id="JACHBT010000001">
    <property type="protein sequence ID" value="MBB6503136.1"/>
    <property type="molecule type" value="Genomic_DNA"/>
</dbReference>
<dbReference type="InterPro" id="IPR000683">
    <property type="entry name" value="Gfo/Idh/MocA-like_OxRdtase_N"/>
</dbReference>
<dbReference type="InterPro" id="IPR055170">
    <property type="entry name" value="GFO_IDH_MocA-like_dom"/>
</dbReference>
<evidence type="ECO:0000313" key="4">
    <source>
        <dbReference type="EMBL" id="MBB6503136.1"/>
    </source>
</evidence>
<sequence>MTHTKPRIGFLGTGWIGRHRMAAMVAGGAVEAVAISDPSPEMVAAAVQDAPGAQVCASLEEMLALGLDGVVIASPSALHAAQSITALDAGVAVFCQKPLGRDAAENVAVVAAARRADRLLGVDLSYRHTAGMRAIAPLVRSGALGRMFAIDLTFHNAYGPDKPWFYDRAQSGGGCVMDLGIHLADLALWLNPGATAERVDAALFAGGAPVAADAVEDYAAATVRLDNGVIVRLACSWRLHAGQDAVIEAAFYGTEGGAVLRNVGGSFYDFTAEHFRGTARETLAVPPDDWGGRAAVDWARRLADGARFDAAAEDYVATARVLDAIYAAGRG</sequence>
<dbReference type="Gene3D" id="3.40.50.720">
    <property type="entry name" value="NAD(P)-binding Rossmann-like Domain"/>
    <property type="match status" value="1"/>
</dbReference>
<reference evidence="4 5" key="2">
    <citation type="submission" date="2020-08" db="EMBL/GenBank/DDBJ databases">
        <authorList>
            <person name="Partida-Martinez L."/>
            <person name="Huntemann M."/>
            <person name="Clum A."/>
            <person name="Wang J."/>
            <person name="Palaniappan K."/>
            <person name="Ritter S."/>
            <person name="Chen I.-M."/>
            <person name="Stamatis D."/>
            <person name="Reddy T."/>
            <person name="O'Malley R."/>
            <person name="Daum C."/>
            <person name="Shapiro N."/>
            <person name="Ivanova N."/>
            <person name="Kyrpides N."/>
            <person name="Woyke T."/>
        </authorList>
    </citation>
    <scope>NUCLEOTIDE SEQUENCE [LARGE SCALE GENOMIC DNA]</scope>
    <source>
        <strain evidence="4 5">AS3.13</strain>
    </source>
</reference>
<keyword evidence="1" id="KW-0560">Oxidoreductase</keyword>
<feature type="domain" description="Gfo/Idh/MocA-like oxidoreductase N-terminal" evidence="2">
    <location>
        <begin position="7"/>
        <end position="123"/>
    </location>
</feature>
<dbReference type="Pfam" id="PF01408">
    <property type="entry name" value="GFO_IDH_MocA"/>
    <property type="match status" value="1"/>
</dbReference>
<dbReference type="PANTHER" id="PTHR43818:SF11">
    <property type="entry name" value="BCDNA.GH03377"/>
    <property type="match status" value="1"/>
</dbReference>
<comment type="caution">
    <text evidence="4">The sequence shown here is derived from an EMBL/GenBank/DDBJ whole genome shotgun (WGS) entry which is preliminary data.</text>
</comment>
<feature type="domain" description="GFO/IDH/MocA-like oxidoreductase" evidence="3">
    <location>
        <begin position="133"/>
        <end position="258"/>
    </location>
</feature>
<dbReference type="InterPro" id="IPR050463">
    <property type="entry name" value="Gfo/Idh/MocA_oxidrdct_glycsds"/>
</dbReference>
<dbReference type="GO" id="GO:0000166">
    <property type="term" value="F:nucleotide binding"/>
    <property type="evidence" value="ECO:0007669"/>
    <property type="project" value="InterPro"/>
</dbReference>
<proteinExistence type="predicted"/>
<dbReference type="Pfam" id="PF22725">
    <property type="entry name" value="GFO_IDH_MocA_C3"/>
    <property type="match status" value="1"/>
</dbReference>